<dbReference type="Pfam" id="PF13586">
    <property type="entry name" value="DDE_Tnp_1_2"/>
    <property type="match status" value="1"/>
</dbReference>
<dbReference type="AlphaFoldDB" id="A0A124BS44"/>
<feature type="domain" description="Transposase IS4-like" evidence="1">
    <location>
        <begin position="99"/>
        <end position="190"/>
    </location>
</feature>
<dbReference type="PANTHER" id="PTHR30007:SF0">
    <property type="entry name" value="TRANSPOSASE"/>
    <property type="match status" value="1"/>
</dbReference>
<accession>A0A124BS44</accession>
<evidence type="ECO:0000313" key="4">
    <source>
        <dbReference type="EMBL" id="GAQ23205.1"/>
    </source>
</evidence>
<dbReference type="NCBIfam" id="NF033580">
    <property type="entry name" value="transpos_IS5_3"/>
    <property type="match status" value="1"/>
</dbReference>
<dbReference type="OrthoDB" id="61310at2"/>
<evidence type="ECO:0000259" key="3">
    <source>
        <dbReference type="Pfam" id="PF13586"/>
    </source>
</evidence>
<proteinExistence type="predicted"/>
<dbReference type="InterPro" id="IPR025668">
    <property type="entry name" value="Tnp_DDE_dom"/>
</dbReference>
<dbReference type="GO" id="GO:0006313">
    <property type="term" value="P:DNA transposition"/>
    <property type="evidence" value="ECO:0007669"/>
    <property type="project" value="InterPro"/>
</dbReference>
<dbReference type="EMBL" id="BCMS01000002">
    <property type="protein sequence ID" value="GAQ23205.1"/>
    <property type="molecule type" value="Genomic_DNA"/>
</dbReference>
<keyword evidence="5" id="KW-1185">Reference proteome</keyword>
<name>A0A124BS44_9DEIO</name>
<dbReference type="GO" id="GO:0004803">
    <property type="term" value="F:transposase activity"/>
    <property type="evidence" value="ECO:0007669"/>
    <property type="project" value="InterPro"/>
</dbReference>
<dbReference type="InterPro" id="IPR025161">
    <property type="entry name" value="IS402-like_dom"/>
</dbReference>
<dbReference type="Pfam" id="PF01609">
    <property type="entry name" value="DDE_Tnp_1"/>
    <property type="match status" value="1"/>
</dbReference>
<protein>
    <submittedName>
        <fullName evidence="4">Transposase</fullName>
    </submittedName>
</protein>
<evidence type="ECO:0000313" key="5">
    <source>
        <dbReference type="Proteomes" id="UP000056209"/>
    </source>
</evidence>
<reference evidence="5" key="1">
    <citation type="submission" date="2015-11" db="EMBL/GenBank/DDBJ databases">
        <title>Draft Genome Sequence of the Radioresistant Bacterium Deinococcus grandis, Isolated from Freshwater Fish in Japan.</title>
        <authorList>
            <person name="Satoh K."/>
            <person name="Onodera T."/>
            <person name="Omoso K."/>
            <person name="Takeda-Yano K."/>
            <person name="Katayama T."/>
            <person name="Oono Y."/>
            <person name="Narumi I."/>
        </authorList>
    </citation>
    <scope>NUCLEOTIDE SEQUENCE [LARGE SCALE GENOMIC DNA]</scope>
    <source>
        <strain evidence="5">ATCC 43672</strain>
    </source>
</reference>
<dbReference type="Proteomes" id="UP000056209">
    <property type="component" value="Unassembled WGS sequence"/>
</dbReference>
<dbReference type="InterPro" id="IPR002559">
    <property type="entry name" value="Transposase_11"/>
</dbReference>
<dbReference type="RefSeq" id="WP_058978918.1">
    <property type="nucleotide sequence ID" value="NZ_BCMS01000002.1"/>
</dbReference>
<sequence>MTRAAYPNDLTDAEWSVLFPLLPQTSSVGRPRKWSLREILDGIFSVLRGGIAWRATPHDLPPGQTIYHDHRLWRIHGVWQALHTTLRELVRQHEGRPATPSAAIIDSRSVKTTEAGGPRGYDGGKKVDGRKRHLLVDTLGLVMAIKVHEADIQDRTGAVLLLRDLPNVFPRMEHVWADAGYTGKLASDIKTHLGWTMEIVTHPWSGWQGTWAPKDAPPRVVEVPKGFVVLKRRWVVERTFAWLGKSRRMAKDYEALIETAENLVYEVMIRLMVRRLAKDTP</sequence>
<dbReference type="GO" id="GO:0003677">
    <property type="term" value="F:DNA binding"/>
    <property type="evidence" value="ECO:0007669"/>
    <property type="project" value="InterPro"/>
</dbReference>
<feature type="domain" description="Transposase DDE" evidence="3">
    <location>
        <begin position="219"/>
        <end position="272"/>
    </location>
</feature>
<evidence type="ECO:0000259" key="1">
    <source>
        <dbReference type="Pfam" id="PF01609"/>
    </source>
</evidence>
<dbReference type="Pfam" id="PF13340">
    <property type="entry name" value="DUF4096"/>
    <property type="match status" value="1"/>
</dbReference>
<evidence type="ECO:0000259" key="2">
    <source>
        <dbReference type="Pfam" id="PF13340"/>
    </source>
</evidence>
<organism evidence="4 5">
    <name type="scientific">Deinococcus grandis</name>
    <dbReference type="NCBI Taxonomy" id="57498"/>
    <lineage>
        <taxon>Bacteria</taxon>
        <taxon>Thermotogati</taxon>
        <taxon>Deinococcota</taxon>
        <taxon>Deinococci</taxon>
        <taxon>Deinococcales</taxon>
        <taxon>Deinococcaceae</taxon>
        <taxon>Deinococcus</taxon>
    </lineage>
</organism>
<dbReference type="PANTHER" id="PTHR30007">
    <property type="entry name" value="PHP DOMAIN PROTEIN"/>
    <property type="match status" value="1"/>
</dbReference>
<comment type="caution">
    <text evidence="4">The sequence shown here is derived from an EMBL/GenBank/DDBJ whole genome shotgun (WGS) entry which is preliminary data.</text>
</comment>
<gene>
    <name evidence="4" type="ORF">DEIGR_200061</name>
</gene>
<feature type="domain" description="Insertion element IS402-like" evidence="2">
    <location>
        <begin position="10"/>
        <end position="83"/>
    </location>
</feature>